<feature type="compositionally biased region" description="Low complexity" evidence="1">
    <location>
        <begin position="1"/>
        <end position="13"/>
    </location>
</feature>
<keyword evidence="3" id="KW-1185">Reference proteome</keyword>
<dbReference type="Proteomes" id="UP001408356">
    <property type="component" value="Unassembled WGS sequence"/>
</dbReference>
<accession>A0ABR2UW84</accession>
<evidence type="ECO:0000256" key="1">
    <source>
        <dbReference type="SAM" id="MobiDB-lite"/>
    </source>
</evidence>
<comment type="caution">
    <text evidence="2">The sequence shown here is derived from an EMBL/GenBank/DDBJ whole genome shotgun (WGS) entry which is preliminary data.</text>
</comment>
<dbReference type="EMBL" id="JARVKF010000353">
    <property type="protein sequence ID" value="KAK9418693.1"/>
    <property type="molecule type" value="Genomic_DNA"/>
</dbReference>
<evidence type="ECO:0000313" key="3">
    <source>
        <dbReference type="Proteomes" id="UP001408356"/>
    </source>
</evidence>
<feature type="compositionally biased region" description="Polar residues" evidence="1">
    <location>
        <begin position="100"/>
        <end position="112"/>
    </location>
</feature>
<gene>
    <name evidence="2" type="ORF">SUNI508_07713</name>
</gene>
<feature type="compositionally biased region" description="Basic and acidic residues" evidence="1">
    <location>
        <begin position="17"/>
        <end position="28"/>
    </location>
</feature>
<evidence type="ECO:0000313" key="2">
    <source>
        <dbReference type="EMBL" id="KAK9418693.1"/>
    </source>
</evidence>
<organism evidence="2 3">
    <name type="scientific">Seiridium unicorne</name>
    <dbReference type="NCBI Taxonomy" id="138068"/>
    <lineage>
        <taxon>Eukaryota</taxon>
        <taxon>Fungi</taxon>
        <taxon>Dikarya</taxon>
        <taxon>Ascomycota</taxon>
        <taxon>Pezizomycotina</taxon>
        <taxon>Sordariomycetes</taxon>
        <taxon>Xylariomycetidae</taxon>
        <taxon>Amphisphaeriales</taxon>
        <taxon>Sporocadaceae</taxon>
        <taxon>Seiridium</taxon>
    </lineage>
</organism>
<proteinExistence type="predicted"/>
<feature type="region of interest" description="Disordered" evidence="1">
    <location>
        <begin position="1"/>
        <end position="35"/>
    </location>
</feature>
<protein>
    <submittedName>
        <fullName evidence="2">Uncharacterized protein</fullName>
    </submittedName>
</protein>
<name>A0ABR2UW84_9PEZI</name>
<sequence>MTTDSPTRTPTSPLWRTGEHSIDFRSSEDPPQSPIARLRAVKGLKDRRGSTISLTGDHSRRPSCNINIDRIRTGSIFSVPSPSEASAIEMRELPSDVSRRSSLATAEGSSYEDTGEIVNKDHSGLLPDLTQLALRFQLPILAAVVSYLALWILNSGGFAKVYEIRHHACQFPMVPAIASHLPIDLCSLPPLPESTFVKILEAQSKYEKIFKYVDKRAGLPDKLIEAARKADAYQLGPLDEAKEHTPQKGLFSHSADYSNVILDLGSFFKQVRETAERLVVANKVAKASLQGAVSKDTRWLCLDAVRCQTWEIVKVYDILISNSIAQVKLVIESTDIARKKVEVLEQGIESTDKNTKSGLDDANYIEEISDHFKDAHALLELVKDGAEKIRDDLTKLQKTKDSPSDGSLTAGKLSSIESKIALWTGQLEARMRSLEEAMQGMRSVEATSASKTFGTIDPLIILTSAFTPTSTGISK</sequence>
<feature type="region of interest" description="Disordered" evidence="1">
    <location>
        <begin position="98"/>
        <end position="117"/>
    </location>
</feature>
<reference evidence="2 3" key="1">
    <citation type="journal article" date="2024" name="J. Plant Pathol.">
        <title>Sequence and assembly of the genome of Seiridium unicorne, isolate CBS 538.82, causal agent of cypress canker disease.</title>
        <authorList>
            <person name="Scali E."/>
            <person name="Rocca G.D."/>
            <person name="Danti R."/>
            <person name="Garbelotto M."/>
            <person name="Barberini S."/>
            <person name="Baroncelli R."/>
            <person name="Emiliani G."/>
        </authorList>
    </citation>
    <scope>NUCLEOTIDE SEQUENCE [LARGE SCALE GENOMIC DNA]</scope>
    <source>
        <strain evidence="2 3">BM-138-508</strain>
    </source>
</reference>